<feature type="transmembrane region" description="Helical" evidence="1">
    <location>
        <begin position="61"/>
        <end position="81"/>
    </location>
</feature>
<proteinExistence type="predicted"/>
<dbReference type="RefSeq" id="WP_103895489.1">
    <property type="nucleotide sequence ID" value="NZ_FNUK01000004.1"/>
</dbReference>
<protein>
    <submittedName>
        <fullName evidence="2">Stage V sporulation protein AC</fullName>
    </submittedName>
</protein>
<evidence type="ECO:0000313" key="3">
    <source>
        <dbReference type="Proteomes" id="UP000242850"/>
    </source>
</evidence>
<dbReference type="OrthoDB" id="9797988at2"/>
<dbReference type="Proteomes" id="UP000242850">
    <property type="component" value="Unassembled WGS sequence"/>
</dbReference>
<feature type="transmembrane region" description="Helical" evidence="1">
    <location>
        <begin position="30"/>
        <end position="55"/>
    </location>
</feature>
<dbReference type="AlphaFoldDB" id="A0A1H5SWD1"/>
<dbReference type="NCBIfam" id="TIGR02838">
    <property type="entry name" value="spore_V_AC"/>
    <property type="match status" value="1"/>
</dbReference>
<evidence type="ECO:0000256" key="1">
    <source>
        <dbReference type="SAM" id="Phobius"/>
    </source>
</evidence>
<reference evidence="3" key="1">
    <citation type="submission" date="2016-10" db="EMBL/GenBank/DDBJ databases">
        <authorList>
            <person name="Varghese N."/>
            <person name="Submissions S."/>
        </authorList>
    </citation>
    <scope>NUCLEOTIDE SEQUENCE [LARGE SCALE GENOMIC DNA]</scope>
    <source>
        <strain evidence="3">DSM 5463</strain>
    </source>
</reference>
<feature type="transmembrane region" description="Helical" evidence="1">
    <location>
        <begin position="125"/>
        <end position="149"/>
    </location>
</feature>
<dbReference type="EMBL" id="FNUK01000004">
    <property type="protein sequence ID" value="SEF54866.1"/>
    <property type="molecule type" value="Genomic_DNA"/>
</dbReference>
<gene>
    <name evidence="2" type="ORF">SAMN05660865_00477</name>
</gene>
<dbReference type="PANTHER" id="PTHR38450">
    <property type="entry name" value="STAGE V SPORULATION PROTEIN AC-RELATED"/>
    <property type="match status" value="1"/>
</dbReference>
<name>A0A1H5SWD1_9CLOT</name>
<keyword evidence="1" id="KW-1133">Transmembrane helix</keyword>
<accession>A0A1H5SWD1</accession>
<dbReference type="Pfam" id="PF03862">
    <property type="entry name" value="SpoVAC_SpoVAEB"/>
    <property type="match status" value="1"/>
</dbReference>
<evidence type="ECO:0000313" key="2">
    <source>
        <dbReference type="EMBL" id="SEF54866.1"/>
    </source>
</evidence>
<dbReference type="InterPro" id="IPR014203">
    <property type="entry name" value="Spore_V_AC"/>
</dbReference>
<keyword evidence="3" id="KW-1185">Reference proteome</keyword>
<organism evidence="2 3">
    <name type="scientific">Caloramator fervidus</name>
    <dbReference type="NCBI Taxonomy" id="29344"/>
    <lineage>
        <taxon>Bacteria</taxon>
        <taxon>Bacillati</taxon>
        <taxon>Bacillota</taxon>
        <taxon>Clostridia</taxon>
        <taxon>Eubacteriales</taxon>
        <taxon>Clostridiaceae</taxon>
        <taxon>Caloramator</taxon>
    </lineage>
</organism>
<sequence length="154" mass="16746">MEKRKENEIKNTYQQIVQKKVPQSSILKDAVFAFVVGGLICDVGQFFMNLFLSLGVSKDDVGYYVATVMVFLGAFLTGIGVYDNIGKYAGAGSIVPITGFANSIVSPAMEYKREGYIFGVGSKMFVIAGPILVYGISSSILVGIIYYIIKILAR</sequence>
<feature type="transmembrane region" description="Helical" evidence="1">
    <location>
        <begin position="88"/>
        <end position="105"/>
    </location>
</feature>
<keyword evidence="1" id="KW-0472">Membrane</keyword>
<dbReference type="InterPro" id="IPR005562">
    <property type="entry name" value="SpoVA"/>
</dbReference>
<dbReference type="PANTHER" id="PTHR38450:SF1">
    <property type="entry name" value="STAGE V SPORULATION PROTEIN AC"/>
    <property type="match status" value="1"/>
</dbReference>
<keyword evidence="1" id="KW-0812">Transmembrane</keyword>